<evidence type="ECO:0000313" key="2">
    <source>
        <dbReference type="EMBL" id="GBM16797.1"/>
    </source>
</evidence>
<accession>A0A4Y2DKS9</accession>
<name>A0A4Y2DKS9_ARAVE</name>
<comment type="caution">
    <text evidence="2">The sequence shown here is derived from an EMBL/GenBank/DDBJ whole genome shotgun (WGS) entry which is preliminary data.</text>
</comment>
<evidence type="ECO:0000256" key="1">
    <source>
        <dbReference type="SAM" id="Coils"/>
    </source>
</evidence>
<keyword evidence="3" id="KW-1185">Reference proteome</keyword>
<organism evidence="2 3">
    <name type="scientific">Araneus ventricosus</name>
    <name type="common">Orbweaver spider</name>
    <name type="synonym">Epeira ventricosa</name>
    <dbReference type="NCBI Taxonomy" id="182803"/>
    <lineage>
        <taxon>Eukaryota</taxon>
        <taxon>Metazoa</taxon>
        <taxon>Ecdysozoa</taxon>
        <taxon>Arthropoda</taxon>
        <taxon>Chelicerata</taxon>
        <taxon>Arachnida</taxon>
        <taxon>Araneae</taxon>
        <taxon>Araneomorphae</taxon>
        <taxon>Entelegynae</taxon>
        <taxon>Araneoidea</taxon>
        <taxon>Araneidae</taxon>
        <taxon>Araneus</taxon>
    </lineage>
</organism>
<dbReference type="Proteomes" id="UP000499080">
    <property type="component" value="Unassembled WGS sequence"/>
</dbReference>
<dbReference type="AlphaFoldDB" id="A0A4Y2DKS9"/>
<feature type="coiled-coil region" evidence="1">
    <location>
        <begin position="142"/>
        <end position="169"/>
    </location>
</feature>
<dbReference type="EMBL" id="BGPR01000379">
    <property type="protein sequence ID" value="GBM16797.1"/>
    <property type="molecule type" value="Genomic_DNA"/>
</dbReference>
<proteinExistence type="predicted"/>
<sequence>MVIGDVLKERKKLKAAESESELVTEEEGYPLKRKRKLCKRFNFSSDEAFSDDNINDVCRLKIPKLPDNRIPPVHQSNSLSPELREESSQVTFPLEEELHTVSTPVSRPFGLLSEASHHIVSTPISRPLGLVSKASYQESDAFNNIARALAKIERRLTEIERNQKEILEKLSQTIQLRLLNCHLK</sequence>
<evidence type="ECO:0000313" key="3">
    <source>
        <dbReference type="Proteomes" id="UP000499080"/>
    </source>
</evidence>
<reference evidence="2 3" key="1">
    <citation type="journal article" date="2019" name="Sci. Rep.">
        <title>Orb-weaving spider Araneus ventricosus genome elucidates the spidroin gene catalogue.</title>
        <authorList>
            <person name="Kono N."/>
            <person name="Nakamura H."/>
            <person name="Ohtoshi R."/>
            <person name="Moran D.A.P."/>
            <person name="Shinohara A."/>
            <person name="Yoshida Y."/>
            <person name="Fujiwara M."/>
            <person name="Mori M."/>
            <person name="Tomita M."/>
            <person name="Arakawa K."/>
        </authorList>
    </citation>
    <scope>NUCLEOTIDE SEQUENCE [LARGE SCALE GENOMIC DNA]</scope>
</reference>
<protein>
    <submittedName>
        <fullName evidence="2">Uncharacterized protein</fullName>
    </submittedName>
</protein>
<keyword evidence="1" id="KW-0175">Coiled coil</keyword>
<gene>
    <name evidence="2" type="ORF">AVEN_9385_1</name>
</gene>